<dbReference type="Proteomes" id="UP000752647">
    <property type="component" value="Unassembled WGS sequence"/>
</dbReference>
<organism evidence="2 4">
    <name type="scientific">Leuconostoc gasicomitatum</name>
    <dbReference type="NCBI Taxonomy" id="115778"/>
    <lineage>
        <taxon>Bacteria</taxon>
        <taxon>Bacillati</taxon>
        <taxon>Bacillota</taxon>
        <taxon>Bacilli</taxon>
        <taxon>Lactobacillales</taxon>
        <taxon>Lactobacillaceae</taxon>
        <taxon>Leuconostoc</taxon>
        <taxon>Leuconostoc gelidum group</taxon>
    </lineage>
</organism>
<protein>
    <submittedName>
        <fullName evidence="2">GTP-binding protein</fullName>
    </submittedName>
</protein>
<evidence type="ECO:0000313" key="3">
    <source>
        <dbReference type="Proteomes" id="UP000199271"/>
    </source>
</evidence>
<comment type="caution">
    <text evidence="2">The sequence shown here is derived from an EMBL/GenBank/DDBJ whole genome shotgun (WGS) entry which is preliminary data.</text>
</comment>
<keyword evidence="3" id="KW-1185">Reference proteome</keyword>
<dbReference type="Proteomes" id="UP000199271">
    <property type="component" value="Unassembled WGS sequence"/>
</dbReference>
<gene>
    <name evidence="1" type="ORF">C122C_1043</name>
    <name evidence="2" type="ORF">KIJ12_04630</name>
</gene>
<name>A0A9Q3XT11_9LACO</name>
<dbReference type="AlphaFoldDB" id="A0A9Q3XT11"/>
<evidence type="ECO:0000313" key="2">
    <source>
        <dbReference type="EMBL" id="MBZ5962444.1"/>
    </source>
</evidence>
<dbReference type="GeneID" id="34300259"/>
<reference evidence="1 3" key="1">
    <citation type="submission" date="2015-12" db="EMBL/GenBank/DDBJ databases">
        <authorList>
            <person name="Andreevskaya M."/>
        </authorList>
    </citation>
    <scope>NUCLEOTIDE SEQUENCE [LARGE SCALE GENOMIC DNA]</scope>
    <source>
        <strain evidence="1 3">C122c</strain>
    </source>
</reference>
<evidence type="ECO:0000313" key="1">
    <source>
        <dbReference type="EMBL" id="CUW13314.1"/>
    </source>
</evidence>
<dbReference type="OMA" id="QMAFIDR"/>
<proteinExistence type="predicted"/>
<sequence>MSFFNLFKKKNSDTTTTEPEYAPNEPITWENTTVADDFFTGYLDAISQLESDKQTAAAETLRADEPTLQMAFIDRFAKHVQSETATIKDADERTAAIITAINTIRVHNKQMNITVRAHLAQTKKNLIGEQHEN</sequence>
<reference evidence="2" key="2">
    <citation type="submission" date="2021-05" db="EMBL/GenBank/DDBJ databases">
        <title>Pangenome of Leuconostoc gelidum warrants species status for Leuconostoc gelidum subsp. gasicomitatum.</title>
        <authorList>
            <person name="Johansson P."/>
            <person name="Sade E."/>
            <person name="Hultman J."/>
            <person name="Auvinen P."/>
            <person name="Bjorkroth J."/>
        </authorList>
    </citation>
    <scope>NUCLEOTIDE SEQUENCE</scope>
    <source>
        <strain evidence="2">A.21.4</strain>
    </source>
</reference>
<dbReference type="EMBL" id="JAHBFI010000009">
    <property type="protein sequence ID" value="MBZ5962444.1"/>
    <property type="molecule type" value="Genomic_DNA"/>
</dbReference>
<dbReference type="EMBL" id="FBSY01000012">
    <property type="protein sequence ID" value="CUW13314.1"/>
    <property type="molecule type" value="Genomic_DNA"/>
</dbReference>
<evidence type="ECO:0000313" key="4">
    <source>
        <dbReference type="Proteomes" id="UP000752647"/>
    </source>
</evidence>
<accession>A0A9Q3XT11</accession>
<dbReference type="RefSeq" id="WP_010387133.1">
    <property type="nucleotide sequence ID" value="NZ_BPKT01000009.1"/>
</dbReference>